<accession>A0A8T3YMY3</accession>
<protein>
    <recommendedName>
        <fullName evidence="7">DNA primase large subunit PriL</fullName>
    </recommendedName>
</protein>
<organism evidence="9 10">
    <name type="scientific">Candidatus Iainarchaeum sp</name>
    <dbReference type="NCBI Taxonomy" id="3101447"/>
    <lineage>
        <taxon>Archaea</taxon>
        <taxon>Candidatus Iainarchaeota</taxon>
        <taxon>Candidatus Iainarchaeia</taxon>
        <taxon>Candidatus Iainarchaeales</taxon>
        <taxon>Candidatus Iainarchaeaceae</taxon>
        <taxon>Candidatus Iainarchaeum</taxon>
    </lineage>
</organism>
<comment type="cofactor">
    <cofactor evidence="7">
        <name>[4Fe-4S] cluster</name>
        <dbReference type="ChEBI" id="CHEBI:49883"/>
    </cofactor>
    <text evidence="7">Binds 1 [4Fe-4S] cluster.</text>
</comment>
<dbReference type="HAMAP" id="MF_00701">
    <property type="entry name" value="DNA_primase_lrg_arc"/>
    <property type="match status" value="1"/>
</dbReference>
<gene>
    <name evidence="7" type="primary">priL</name>
    <name evidence="9" type="ORF">HY544_03975</name>
</gene>
<evidence type="ECO:0000313" key="10">
    <source>
        <dbReference type="Proteomes" id="UP000732298"/>
    </source>
</evidence>
<feature type="binding site" evidence="7">
    <location>
        <position position="235"/>
    </location>
    <ligand>
        <name>[4Fe-4S] cluster</name>
        <dbReference type="ChEBI" id="CHEBI:49883"/>
    </ligand>
</feature>
<dbReference type="Pfam" id="PF04104">
    <property type="entry name" value="DNA_primase_lrg"/>
    <property type="match status" value="1"/>
</dbReference>
<comment type="similarity">
    <text evidence="7">Belongs to the eukaryotic-type primase large subunit family.</text>
</comment>
<dbReference type="InterPro" id="IPR007238">
    <property type="entry name" value="DNA_primase_lsu_euk/arc"/>
</dbReference>
<dbReference type="GO" id="GO:0003899">
    <property type="term" value="F:DNA-directed RNA polymerase activity"/>
    <property type="evidence" value="ECO:0007669"/>
    <property type="project" value="InterPro"/>
</dbReference>
<dbReference type="PANTHER" id="PTHR10537:SF3">
    <property type="entry name" value="DNA PRIMASE LARGE SUBUNIT"/>
    <property type="match status" value="1"/>
</dbReference>
<evidence type="ECO:0000256" key="2">
    <source>
        <dbReference type="ARBA" id="ARBA00022515"/>
    </source>
</evidence>
<keyword evidence="6 7" id="KW-0411">Iron-sulfur</keyword>
<evidence type="ECO:0000256" key="6">
    <source>
        <dbReference type="ARBA" id="ARBA00023014"/>
    </source>
</evidence>
<feature type="domain" description="DNA primase large subunit C-terminal" evidence="8">
    <location>
        <begin position="226"/>
        <end position="326"/>
    </location>
</feature>
<keyword evidence="4 7" id="KW-0479">Metal-binding</keyword>
<evidence type="ECO:0000259" key="8">
    <source>
        <dbReference type="Pfam" id="PF04104"/>
    </source>
</evidence>
<dbReference type="GO" id="GO:0046872">
    <property type="term" value="F:metal ion binding"/>
    <property type="evidence" value="ECO:0007669"/>
    <property type="project" value="UniProtKB-KW"/>
</dbReference>
<evidence type="ECO:0000256" key="7">
    <source>
        <dbReference type="HAMAP-Rule" id="MF_00701"/>
    </source>
</evidence>
<dbReference type="InterPro" id="IPR023642">
    <property type="entry name" value="DNA_primase_lsu_PriL"/>
</dbReference>
<feature type="binding site" evidence="7">
    <location>
        <position position="322"/>
    </location>
    <ligand>
        <name>[4Fe-4S] cluster</name>
        <dbReference type="ChEBI" id="CHEBI:49883"/>
    </ligand>
</feature>
<keyword evidence="1 7" id="KW-0004">4Fe-4S</keyword>
<dbReference type="GO" id="GO:0006270">
    <property type="term" value="P:DNA replication initiation"/>
    <property type="evidence" value="ECO:0007669"/>
    <property type="project" value="TreeGrafter"/>
</dbReference>
<reference evidence="9" key="1">
    <citation type="submission" date="2020-07" db="EMBL/GenBank/DDBJ databases">
        <title>Huge and variable diversity of episymbiotic CPR bacteria and DPANN archaea in groundwater ecosystems.</title>
        <authorList>
            <person name="He C.Y."/>
            <person name="Keren R."/>
            <person name="Whittaker M."/>
            <person name="Farag I.F."/>
            <person name="Doudna J."/>
            <person name="Cate J.H.D."/>
            <person name="Banfield J.F."/>
        </authorList>
    </citation>
    <scope>NUCLEOTIDE SEQUENCE</scope>
    <source>
        <strain evidence="9">NC_groundwater_1296_Ag_S-0.2um_52_80</strain>
    </source>
</reference>
<evidence type="ECO:0000313" key="9">
    <source>
        <dbReference type="EMBL" id="MBI4210636.1"/>
    </source>
</evidence>
<evidence type="ECO:0000256" key="1">
    <source>
        <dbReference type="ARBA" id="ARBA00022485"/>
    </source>
</evidence>
<dbReference type="EMBL" id="JACQPB010000039">
    <property type="protein sequence ID" value="MBI4210636.1"/>
    <property type="molecule type" value="Genomic_DNA"/>
</dbReference>
<dbReference type="GO" id="GO:0006269">
    <property type="term" value="P:DNA replication, synthesis of primer"/>
    <property type="evidence" value="ECO:0007669"/>
    <property type="project" value="UniProtKB-UniRule"/>
</dbReference>
<keyword evidence="5 7" id="KW-0408">Iron</keyword>
<keyword evidence="2 7" id="KW-0639">Primosome</keyword>
<evidence type="ECO:0000256" key="3">
    <source>
        <dbReference type="ARBA" id="ARBA00022705"/>
    </source>
</evidence>
<comment type="subunit">
    <text evidence="7">Heterodimer of a small subunit (PriS) and a large subunit (PriL).</text>
</comment>
<feature type="binding site" evidence="7">
    <location>
        <position position="318"/>
    </location>
    <ligand>
        <name>[4Fe-4S] cluster</name>
        <dbReference type="ChEBI" id="CHEBI:49883"/>
    </ligand>
</feature>
<comment type="function">
    <text evidence="7">Regulatory subunit of DNA primase, an RNA polymerase that catalyzes the synthesis of short RNA molecules used as primers for DNA polymerase during DNA replication. Stabilizes and modulates the activity of the small subunit, increasing the rate of DNA synthesis, and conferring RNA synthesis capability. The DNA polymerase activity may enable DNA primase to also catalyze primer extension after primer synthesis. May also play a role in DNA repair.</text>
</comment>
<feature type="binding site" evidence="7">
    <location>
        <position position="309"/>
    </location>
    <ligand>
        <name>[4Fe-4S] cluster</name>
        <dbReference type="ChEBI" id="CHEBI:49883"/>
    </ligand>
</feature>
<dbReference type="GO" id="GO:1990077">
    <property type="term" value="C:primosome complex"/>
    <property type="evidence" value="ECO:0007669"/>
    <property type="project" value="UniProtKB-KW"/>
</dbReference>
<sequence>MGSFTIQELRQAQKYPFLPVARAVVAESGFSLLEVPEPVMRRARAMVAAAFSEKPYRPPGGEHSEVLSEEVLAFPVAKILVSLINRLELYRRFCGMVGKSAVSHLRDDSEKSHKFLFGIADEMKIKSVPSETPDFFAEVALADFLRADAGSVSGKLVNQRVRKGRVILTSDEFIRFISAVAENELRQSFPLDVKGVPKSFVAEAASLEGEFSQAVRKSFSREDFGEIRPEAFPPCMAKIYGELAAGVNVSHTARFAMATFLNSVGMGAEQIIAAYKNTPNFSESTTRYQVGSICGKKTSAGEGYSSPSCDKMRSYALCVANCPVSHPVQFYSREVLKVNAWPQRATSEEKYG</sequence>
<keyword evidence="3 7" id="KW-0235">DNA replication</keyword>
<dbReference type="GO" id="GO:0051539">
    <property type="term" value="F:4 iron, 4 sulfur cluster binding"/>
    <property type="evidence" value="ECO:0007669"/>
    <property type="project" value="UniProtKB-UniRule"/>
</dbReference>
<dbReference type="Proteomes" id="UP000732298">
    <property type="component" value="Unassembled WGS sequence"/>
</dbReference>
<evidence type="ECO:0000256" key="4">
    <source>
        <dbReference type="ARBA" id="ARBA00022723"/>
    </source>
</evidence>
<dbReference type="CDD" id="cd06560">
    <property type="entry name" value="PriL"/>
    <property type="match status" value="1"/>
</dbReference>
<dbReference type="InterPro" id="IPR058560">
    <property type="entry name" value="DNA_primase_C"/>
</dbReference>
<dbReference type="PANTHER" id="PTHR10537">
    <property type="entry name" value="DNA PRIMASE LARGE SUBUNIT"/>
    <property type="match status" value="1"/>
</dbReference>
<name>A0A8T3YMY3_9ARCH</name>
<dbReference type="AlphaFoldDB" id="A0A8T3YMY3"/>
<dbReference type="SUPFAM" id="SSF140914">
    <property type="entry name" value="PriB N-terminal domain-like"/>
    <property type="match status" value="1"/>
</dbReference>
<evidence type="ECO:0000256" key="5">
    <source>
        <dbReference type="ARBA" id="ARBA00023004"/>
    </source>
</evidence>
<proteinExistence type="inferred from homology"/>
<comment type="caution">
    <text evidence="9">The sequence shown here is derived from an EMBL/GenBank/DDBJ whole genome shotgun (WGS) entry which is preliminary data.</text>
</comment>